<keyword evidence="1" id="KW-1133">Transmembrane helix</keyword>
<keyword evidence="3" id="KW-1185">Reference proteome</keyword>
<dbReference type="RefSeq" id="XP_020122127.1">
    <property type="nucleotide sequence ID" value="XM_020265013.1"/>
</dbReference>
<name>A0A225B3Z8_TALAT</name>
<dbReference type="SUPFAM" id="SSF48264">
    <property type="entry name" value="Cytochrome P450"/>
    <property type="match status" value="1"/>
</dbReference>
<gene>
    <name evidence="2" type="ORF">UA08_02919</name>
</gene>
<dbReference type="PANTHER" id="PTHR24305">
    <property type="entry name" value="CYTOCHROME P450"/>
    <property type="match status" value="1"/>
</dbReference>
<dbReference type="STRING" id="1441469.A0A225B3Z8"/>
<comment type="caution">
    <text evidence="2">The sequence shown here is derived from an EMBL/GenBank/DDBJ whole genome shotgun (WGS) entry which is preliminary data.</text>
</comment>
<dbReference type="Proteomes" id="UP000214365">
    <property type="component" value="Unassembled WGS sequence"/>
</dbReference>
<feature type="transmembrane region" description="Helical" evidence="1">
    <location>
        <begin position="21"/>
        <end position="42"/>
    </location>
</feature>
<dbReference type="PANTHER" id="PTHR24305:SF180">
    <property type="entry name" value="P450, PUTATIVE (EUROFUNG)-RELATED"/>
    <property type="match status" value="1"/>
</dbReference>
<dbReference type="CDD" id="cd11060">
    <property type="entry name" value="CYP57A1-like"/>
    <property type="match status" value="1"/>
</dbReference>
<evidence type="ECO:0008006" key="4">
    <source>
        <dbReference type="Google" id="ProtNLM"/>
    </source>
</evidence>
<organism evidence="2 3">
    <name type="scientific">Talaromyces atroroseus</name>
    <dbReference type="NCBI Taxonomy" id="1441469"/>
    <lineage>
        <taxon>Eukaryota</taxon>
        <taxon>Fungi</taxon>
        <taxon>Dikarya</taxon>
        <taxon>Ascomycota</taxon>
        <taxon>Pezizomycotina</taxon>
        <taxon>Eurotiomycetes</taxon>
        <taxon>Eurotiomycetidae</taxon>
        <taxon>Eurotiales</taxon>
        <taxon>Trichocomaceae</taxon>
        <taxon>Talaromyces</taxon>
        <taxon>Talaromyces sect. Trachyspermi</taxon>
    </lineage>
</organism>
<dbReference type="GO" id="GO:0005506">
    <property type="term" value="F:iron ion binding"/>
    <property type="evidence" value="ECO:0007669"/>
    <property type="project" value="InterPro"/>
</dbReference>
<accession>A0A225B3Z8</accession>
<dbReference type="GO" id="GO:0004497">
    <property type="term" value="F:monooxygenase activity"/>
    <property type="evidence" value="ECO:0007669"/>
    <property type="project" value="InterPro"/>
</dbReference>
<dbReference type="InterPro" id="IPR050121">
    <property type="entry name" value="Cytochrome_P450_monoxygenase"/>
</dbReference>
<dbReference type="InterPro" id="IPR001128">
    <property type="entry name" value="Cyt_P450"/>
</dbReference>
<protein>
    <recommendedName>
        <fullName evidence="4">Cytochrome P450</fullName>
    </recommendedName>
</protein>
<sequence>MASSFLPRAVHFVKENAVWPGCLNLIVGLVLVTGLAVSFKFVQNYYSSPLKSFPGPLCTNFTDLWRYFKTAGGSVHLVHADLHRKYGPAVRVGPNALSLSDPSLLKLVYNTKNPWKKSNMYKVQESVRPDGTSQPNLFSTSDEKWHATVMRPVSSYLSSNKSVLSVEKFLDNSIALLLRILNEKFVNTGRPCDIADWFVRFSWDAMGDTTFGAPLGFLDGSLKNSEVLLRDSDRDFDYFAKTSQMPWLHYILKTNRIARALRAPQLEWAVNLSFGHYSKRLQMRTQQQNEKPETKIQHDFLDKYLEAQQKYPELIDHGQMIGYLLTNTVAGSHPAAYTLTALVYYVLKTKGVYEKIGDELASVGLLGFSEPVSYKQAKSLVYLEAVIREAIRIHPGFSLILEREVPAELGESGEKGNGHSGLVLPDGRFVPSGTIVGMDAWVINRNEDIFGPNPDSFVPERWLPFHDERRDFAEYRLKKMFNTVLSFGMGARIELVNPDKEMKITNSWTLRTEDVELVLRRNQSNAKVRQALCLK</sequence>
<dbReference type="GO" id="GO:0020037">
    <property type="term" value="F:heme binding"/>
    <property type="evidence" value="ECO:0007669"/>
    <property type="project" value="InterPro"/>
</dbReference>
<dbReference type="InterPro" id="IPR036396">
    <property type="entry name" value="Cyt_P450_sf"/>
</dbReference>
<dbReference type="AlphaFoldDB" id="A0A225B3Z8"/>
<keyword evidence="1" id="KW-0472">Membrane</keyword>
<proteinExistence type="predicted"/>
<dbReference type="GO" id="GO:0016705">
    <property type="term" value="F:oxidoreductase activity, acting on paired donors, with incorporation or reduction of molecular oxygen"/>
    <property type="evidence" value="ECO:0007669"/>
    <property type="project" value="InterPro"/>
</dbReference>
<dbReference type="Gene3D" id="1.10.630.10">
    <property type="entry name" value="Cytochrome P450"/>
    <property type="match status" value="1"/>
</dbReference>
<evidence type="ECO:0000256" key="1">
    <source>
        <dbReference type="SAM" id="Phobius"/>
    </source>
</evidence>
<dbReference type="OrthoDB" id="3934656at2759"/>
<evidence type="ECO:0000313" key="2">
    <source>
        <dbReference type="EMBL" id="OKL62006.1"/>
    </source>
</evidence>
<keyword evidence="1" id="KW-0812">Transmembrane</keyword>
<evidence type="ECO:0000313" key="3">
    <source>
        <dbReference type="Proteomes" id="UP000214365"/>
    </source>
</evidence>
<reference evidence="2 3" key="1">
    <citation type="submission" date="2015-06" db="EMBL/GenBank/DDBJ databases">
        <title>Talaromyces atroroseus IBT 11181 draft genome.</title>
        <authorList>
            <person name="Rasmussen K.B."/>
            <person name="Rasmussen S."/>
            <person name="Petersen B."/>
            <person name="Sicheritz-Ponten T."/>
            <person name="Mortensen U.H."/>
            <person name="Thrane U."/>
        </authorList>
    </citation>
    <scope>NUCLEOTIDE SEQUENCE [LARGE SCALE GENOMIC DNA]</scope>
    <source>
        <strain evidence="2 3">IBT 11181</strain>
    </source>
</reference>
<dbReference type="EMBL" id="LFMY01000003">
    <property type="protein sequence ID" value="OKL62006.1"/>
    <property type="molecule type" value="Genomic_DNA"/>
</dbReference>
<dbReference type="Pfam" id="PF00067">
    <property type="entry name" value="p450"/>
    <property type="match status" value="1"/>
</dbReference>
<dbReference type="GeneID" id="31002674"/>